<keyword evidence="1" id="KW-1133">Transmembrane helix</keyword>
<accession>A0A2V5H8I9</accession>
<protein>
    <submittedName>
        <fullName evidence="2">Uncharacterized protein</fullName>
    </submittedName>
</protein>
<dbReference type="Proteomes" id="UP000249829">
    <property type="component" value="Unassembled WGS sequence"/>
</dbReference>
<evidence type="ECO:0000313" key="3">
    <source>
        <dbReference type="Proteomes" id="UP000249829"/>
    </source>
</evidence>
<dbReference type="AlphaFoldDB" id="A0A2V5H8I9"/>
<sequence length="51" mass="5847">MQHGAQTFQIDHCVKHLAFYDAPWLSLGLLGASTISVLYLRRDDMKIPLQF</sequence>
<dbReference type="EMBL" id="KZ825124">
    <property type="protein sequence ID" value="PYI20638.1"/>
    <property type="molecule type" value="Genomic_DNA"/>
</dbReference>
<keyword evidence="3" id="KW-1185">Reference proteome</keyword>
<gene>
    <name evidence="2" type="ORF">BO99DRAFT_401774</name>
</gene>
<organism evidence="2 3">
    <name type="scientific">Aspergillus violaceofuscus (strain CBS 115571)</name>
    <dbReference type="NCBI Taxonomy" id="1450538"/>
    <lineage>
        <taxon>Eukaryota</taxon>
        <taxon>Fungi</taxon>
        <taxon>Dikarya</taxon>
        <taxon>Ascomycota</taxon>
        <taxon>Pezizomycotina</taxon>
        <taxon>Eurotiomycetes</taxon>
        <taxon>Eurotiomycetidae</taxon>
        <taxon>Eurotiales</taxon>
        <taxon>Aspergillaceae</taxon>
        <taxon>Aspergillus</taxon>
    </lineage>
</organism>
<evidence type="ECO:0000256" key="1">
    <source>
        <dbReference type="SAM" id="Phobius"/>
    </source>
</evidence>
<keyword evidence="1" id="KW-0472">Membrane</keyword>
<keyword evidence="1" id="KW-0812">Transmembrane</keyword>
<reference evidence="2 3" key="1">
    <citation type="submission" date="2018-02" db="EMBL/GenBank/DDBJ databases">
        <title>The genomes of Aspergillus section Nigri reveals drivers in fungal speciation.</title>
        <authorList>
            <consortium name="DOE Joint Genome Institute"/>
            <person name="Vesth T.C."/>
            <person name="Nybo J."/>
            <person name="Theobald S."/>
            <person name="Brandl J."/>
            <person name="Frisvad J.C."/>
            <person name="Nielsen K.F."/>
            <person name="Lyhne E.K."/>
            <person name="Kogle M.E."/>
            <person name="Kuo A."/>
            <person name="Riley R."/>
            <person name="Clum A."/>
            <person name="Nolan M."/>
            <person name="Lipzen A."/>
            <person name="Salamov A."/>
            <person name="Henrissat B."/>
            <person name="Wiebenga A."/>
            <person name="De vries R.P."/>
            <person name="Grigoriev I.V."/>
            <person name="Mortensen U.H."/>
            <person name="Andersen M.R."/>
            <person name="Baker S.E."/>
        </authorList>
    </citation>
    <scope>NUCLEOTIDE SEQUENCE [LARGE SCALE GENOMIC DNA]</scope>
    <source>
        <strain evidence="2 3">CBS 115571</strain>
    </source>
</reference>
<evidence type="ECO:0000313" key="2">
    <source>
        <dbReference type="EMBL" id="PYI20638.1"/>
    </source>
</evidence>
<feature type="transmembrane region" description="Helical" evidence="1">
    <location>
        <begin position="22"/>
        <end position="40"/>
    </location>
</feature>
<name>A0A2V5H8I9_ASPV1</name>
<proteinExistence type="predicted"/>